<dbReference type="PaxDb" id="6239-ZK678.4"/>
<keyword evidence="1" id="KW-0472">Membrane</keyword>
<feature type="transmembrane region" description="Helical" evidence="1">
    <location>
        <begin position="64"/>
        <end position="86"/>
    </location>
</feature>
<feature type="transmembrane region" description="Helical" evidence="1">
    <location>
        <begin position="261"/>
        <end position="278"/>
    </location>
</feature>
<dbReference type="GeneID" id="191394"/>
<feature type="transmembrane region" description="Helical" evidence="1">
    <location>
        <begin position="21"/>
        <end position="44"/>
    </location>
</feature>
<protein>
    <submittedName>
        <fullName evidence="2">Serpentine Receptor, class XA</fullName>
    </submittedName>
</protein>
<feature type="transmembrane region" description="Helical" evidence="1">
    <location>
        <begin position="160"/>
        <end position="179"/>
    </location>
</feature>
<dbReference type="InterPro" id="IPR005047">
    <property type="entry name" value="7TM_GPCR_serpentine_rcpt_Srxa"/>
</dbReference>
<keyword evidence="2" id="KW-0675">Receptor</keyword>
<dbReference type="PANTHER" id="PTHR23018:SF10">
    <property type="entry name" value="G_PROTEIN_RECEP_F1_2 DOMAIN-CONTAINING PROTEIN-RELATED"/>
    <property type="match status" value="1"/>
</dbReference>
<reference evidence="2 3" key="1">
    <citation type="journal article" date="1998" name="Science">
        <title>Genome sequence of the nematode C. elegans: a platform for investigating biology.</title>
        <authorList>
            <consortium name="The C. elegans sequencing consortium"/>
            <person name="Sulson J.E."/>
            <person name="Waterston R."/>
        </authorList>
    </citation>
    <scope>NUCLEOTIDE SEQUENCE [LARGE SCALE GENOMIC DNA]</scope>
    <source>
        <strain evidence="2 3">Bristol N2</strain>
    </source>
</reference>
<dbReference type="Pfam" id="PF03383">
    <property type="entry name" value="Serpentine_r_xa"/>
    <property type="match status" value="1"/>
</dbReference>
<gene>
    <name evidence="2 4" type="primary">srxa-9</name>
    <name evidence="2" type="ORF">CELE_ZK678.4</name>
    <name evidence="4" type="ORF">ZK678.4</name>
</gene>
<keyword evidence="1" id="KW-1133">Transmembrane helix</keyword>
<dbReference type="RefSeq" id="NP_510592.2">
    <property type="nucleotide sequence ID" value="NM_078191.2"/>
</dbReference>
<dbReference type="HOGENOM" id="CLU_069454_0_0_1"/>
<dbReference type="PhylomeDB" id="Q94413"/>
<dbReference type="AlphaFoldDB" id="Q94413"/>
<dbReference type="STRING" id="6239.ZK678.4.1"/>
<evidence type="ECO:0000256" key="1">
    <source>
        <dbReference type="SAM" id="Phobius"/>
    </source>
</evidence>
<name>Q94413_CAEEL</name>
<feature type="transmembrane region" description="Helical" evidence="1">
    <location>
        <begin position="226"/>
        <end position="249"/>
    </location>
</feature>
<keyword evidence="1" id="KW-0812">Transmembrane</keyword>
<dbReference type="Proteomes" id="UP000001940">
    <property type="component" value="Chromosome X"/>
</dbReference>
<dbReference type="EMBL" id="BX284606">
    <property type="protein sequence ID" value="CAB01906.3"/>
    <property type="molecule type" value="Genomic_DNA"/>
</dbReference>
<dbReference type="PANTHER" id="PTHR23018">
    <property type="entry name" value="SERPENTINE RECEPTOR, CLASS XA-RELATED"/>
    <property type="match status" value="1"/>
</dbReference>
<proteinExistence type="predicted"/>
<dbReference type="CTD" id="191394"/>
<dbReference type="InParanoid" id="Q94413"/>
<dbReference type="OrthoDB" id="5823722at2759"/>
<feature type="transmembrane region" description="Helical" evidence="1">
    <location>
        <begin position="106"/>
        <end position="133"/>
    </location>
</feature>
<evidence type="ECO:0000313" key="3">
    <source>
        <dbReference type="Proteomes" id="UP000001940"/>
    </source>
</evidence>
<dbReference type="WormBase" id="ZK678.4">
    <property type="protein sequence ID" value="CE38259"/>
    <property type="gene ID" value="WBGene00014070"/>
    <property type="gene designation" value="srxa-9"/>
</dbReference>
<evidence type="ECO:0000313" key="4">
    <source>
        <dbReference type="WormBase" id="ZK678.4"/>
    </source>
</evidence>
<keyword evidence="3" id="KW-1185">Reference proteome</keyword>
<organism evidence="2 3">
    <name type="scientific">Caenorhabditis elegans</name>
    <dbReference type="NCBI Taxonomy" id="6239"/>
    <lineage>
        <taxon>Eukaryota</taxon>
        <taxon>Metazoa</taxon>
        <taxon>Ecdysozoa</taxon>
        <taxon>Nematoda</taxon>
        <taxon>Chromadorea</taxon>
        <taxon>Rhabditida</taxon>
        <taxon>Rhabditina</taxon>
        <taxon>Rhabditomorpha</taxon>
        <taxon>Rhabditoidea</taxon>
        <taxon>Rhabditidae</taxon>
        <taxon>Peloderinae</taxon>
        <taxon>Caenorhabditis</taxon>
    </lineage>
</organism>
<dbReference type="OMA" id="CAPNRHP"/>
<dbReference type="KEGG" id="cel:CELE_ZK678.4"/>
<dbReference type="eggNOG" id="ENOG502TGND">
    <property type="taxonomic scope" value="Eukaryota"/>
</dbReference>
<evidence type="ECO:0000313" key="2">
    <source>
        <dbReference type="EMBL" id="CAB01906.3"/>
    </source>
</evidence>
<dbReference type="PIR" id="T27979">
    <property type="entry name" value="T27979"/>
</dbReference>
<accession>Q94413</accession>
<dbReference type="FunCoup" id="Q94413">
    <property type="interactions" value="26"/>
</dbReference>
<sequence length="323" mass="37437">MIFFFFNMIFMIAAISNMKDTSLPLAYICLMCISGMLSSFLMAIHAMQFLIYSQEDYERLAFKFGTWTTLMGTFSYLNTLFIRLTINRVFIVIKPFNSFWFSQPRIFTYCGFISLMVFASLLIPLFSSCFIYFRLDILTFVSGCAPNRHPITVFQNKYSIILPLSCMFVNIGIILHLRFKREGTYEMIKKVFSKHKTITPFAVPLQNTTLSKLQARRDLIMMRQTVSVAVYLSIYELGALLIRVFPTFYAGLPDLVHKSYFYIRYESIPPMTFFVYYLETGSTRRMLKRFLKFDGSNFASAANQTVVPVGAKQQTRAVINPHS</sequence>
<dbReference type="UCSC" id="ZK678.4">
    <property type="organism name" value="c. elegans"/>
</dbReference>
<dbReference type="AGR" id="WB:WBGene00014070"/>